<dbReference type="EMBL" id="LR796308">
    <property type="protein sequence ID" value="CAB4135884.1"/>
    <property type="molecule type" value="Genomic_DNA"/>
</dbReference>
<evidence type="ECO:0000256" key="1">
    <source>
        <dbReference type="SAM" id="MobiDB-lite"/>
    </source>
</evidence>
<evidence type="ECO:0000313" key="2">
    <source>
        <dbReference type="EMBL" id="CAB4135884.1"/>
    </source>
</evidence>
<dbReference type="Pfam" id="PF07120">
    <property type="entry name" value="DUF1376"/>
    <property type="match status" value="1"/>
</dbReference>
<evidence type="ECO:0000313" key="3">
    <source>
        <dbReference type="EMBL" id="CAB4150619.1"/>
    </source>
</evidence>
<feature type="region of interest" description="Disordered" evidence="1">
    <location>
        <begin position="111"/>
        <end position="136"/>
    </location>
</feature>
<evidence type="ECO:0008006" key="5">
    <source>
        <dbReference type="Google" id="ProtNLM"/>
    </source>
</evidence>
<protein>
    <recommendedName>
        <fullName evidence="5">DUF1376 domain-containing protein</fullName>
    </recommendedName>
</protein>
<feature type="region of interest" description="Disordered" evidence="1">
    <location>
        <begin position="76"/>
        <end position="97"/>
    </location>
</feature>
<gene>
    <name evidence="4" type="ORF">UFOVP1350_16</name>
    <name evidence="2" type="ORF">UFOVP301_21</name>
    <name evidence="3" type="ORF">UFOVP576_7</name>
</gene>
<organism evidence="3">
    <name type="scientific">uncultured Caudovirales phage</name>
    <dbReference type="NCBI Taxonomy" id="2100421"/>
    <lineage>
        <taxon>Viruses</taxon>
        <taxon>Duplodnaviria</taxon>
        <taxon>Heunggongvirae</taxon>
        <taxon>Uroviricota</taxon>
        <taxon>Caudoviricetes</taxon>
        <taxon>Peduoviridae</taxon>
        <taxon>Maltschvirus</taxon>
        <taxon>Maltschvirus maltsch</taxon>
    </lineage>
</organism>
<sequence>MKPPAFQFYPDDFIGGTCDLSAEEVGVYIRLLCYQWSRGAIPEDAAKLARIAGINVTPDTLQKFPNGQNARLEFERKKQSEYREEKAKAGKAGAEKRWHNHSTPIVLPLANTMANDSSPSPSPSPLPNKSSTNSKAKISDEEWMAQLKANPNYQGINIAAEFQRAHQWCQKNNRQNSRHFFQNWLGKCEKPLTIKPKYQPQSCL</sequence>
<proteinExistence type="predicted"/>
<name>A0A6J5N474_9CAUD</name>
<accession>A0A6J5N474</accession>
<dbReference type="EMBL" id="LR797293">
    <property type="protein sequence ID" value="CAB4199589.1"/>
    <property type="molecule type" value="Genomic_DNA"/>
</dbReference>
<reference evidence="3" key="1">
    <citation type="submission" date="2020-04" db="EMBL/GenBank/DDBJ databases">
        <authorList>
            <person name="Chiriac C."/>
            <person name="Salcher M."/>
            <person name="Ghai R."/>
            <person name="Kavagutti S V."/>
        </authorList>
    </citation>
    <scope>NUCLEOTIDE SEQUENCE</scope>
</reference>
<dbReference type="EMBL" id="LR796550">
    <property type="protein sequence ID" value="CAB4150619.1"/>
    <property type="molecule type" value="Genomic_DNA"/>
</dbReference>
<dbReference type="InterPro" id="IPR010781">
    <property type="entry name" value="DUF1376"/>
</dbReference>
<evidence type="ECO:0000313" key="4">
    <source>
        <dbReference type="EMBL" id="CAB4199589.1"/>
    </source>
</evidence>